<keyword evidence="6" id="KW-1185">Reference proteome</keyword>
<dbReference type="Pfam" id="PF00392">
    <property type="entry name" value="GntR"/>
    <property type="match status" value="1"/>
</dbReference>
<dbReference type="InterPro" id="IPR011711">
    <property type="entry name" value="GntR_C"/>
</dbReference>
<dbReference type="CDD" id="cd07377">
    <property type="entry name" value="WHTH_GntR"/>
    <property type="match status" value="1"/>
</dbReference>
<proteinExistence type="predicted"/>
<keyword evidence="1" id="KW-0805">Transcription regulation</keyword>
<dbReference type="Pfam" id="PF07729">
    <property type="entry name" value="FCD"/>
    <property type="match status" value="1"/>
</dbReference>
<sequence>MARKSNTVRIREALENAIVNGRFAPGMRIDPEALAREFECSRTPIRDALQQLEASGLVRIHSKQGTFVTEWSVEELAERFEAMAELEATCARLAARRITEEELADLELRHETCRHLAEEERFDDYYSENSAFHACIYRATHNAFIEQEAKRLHSMLQPYRRIQLQVRNRVKRSFHEHDAVVAAIRNGDDQAADKAMRDHVLVQGDRFHDLLAALRMDALQRKESAS</sequence>
<organism evidence="5 6">
    <name type="scientific">Leisingera daeponensis</name>
    <dbReference type="NCBI Taxonomy" id="405746"/>
    <lineage>
        <taxon>Bacteria</taxon>
        <taxon>Pseudomonadati</taxon>
        <taxon>Pseudomonadota</taxon>
        <taxon>Alphaproteobacteria</taxon>
        <taxon>Rhodobacterales</taxon>
        <taxon>Roseobacteraceae</taxon>
        <taxon>Leisingera</taxon>
    </lineage>
</organism>
<dbReference type="SUPFAM" id="SSF46785">
    <property type="entry name" value="Winged helix' DNA-binding domain"/>
    <property type="match status" value="1"/>
</dbReference>
<dbReference type="InterPro" id="IPR036388">
    <property type="entry name" value="WH-like_DNA-bd_sf"/>
</dbReference>
<evidence type="ECO:0000259" key="4">
    <source>
        <dbReference type="PROSITE" id="PS50949"/>
    </source>
</evidence>
<dbReference type="RefSeq" id="WP_222508976.1">
    <property type="nucleotide sequence ID" value="NZ_JAHVJA010000007.1"/>
</dbReference>
<dbReference type="Gene3D" id="1.20.120.530">
    <property type="entry name" value="GntR ligand-binding domain-like"/>
    <property type="match status" value="1"/>
</dbReference>
<feature type="domain" description="HTH gntR-type" evidence="4">
    <location>
        <begin position="4"/>
        <end position="71"/>
    </location>
</feature>
<evidence type="ECO:0000256" key="2">
    <source>
        <dbReference type="ARBA" id="ARBA00023125"/>
    </source>
</evidence>
<dbReference type="SUPFAM" id="SSF48008">
    <property type="entry name" value="GntR ligand-binding domain-like"/>
    <property type="match status" value="1"/>
</dbReference>
<dbReference type="Gene3D" id="1.10.10.10">
    <property type="entry name" value="Winged helix-like DNA-binding domain superfamily/Winged helix DNA-binding domain"/>
    <property type="match status" value="1"/>
</dbReference>
<dbReference type="SMART" id="SM00345">
    <property type="entry name" value="HTH_GNTR"/>
    <property type="match status" value="1"/>
</dbReference>
<evidence type="ECO:0000256" key="3">
    <source>
        <dbReference type="ARBA" id="ARBA00023163"/>
    </source>
</evidence>
<gene>
    <name evidence="5" type="ORF">KUV26_15450</name>
</gene>
<dbReference type="SMART" id="SM00895">
    <property type="entry name" value="FCD"/>
    <property type="match status" value="1"/>
</dbReference>
<evidence type="ECO:0000313" key="6">
    <source>
        <dbReference type="Proteomes" id="UP000766629"/>
    </source>
</evidence>
<comment type="caution">
    <text evidence="5">The sequence shown here is derived from an EMBL/GenBank/DDBJ whole genome shotgun (WGS) entry which is preliminary data.</text>
</comment>
<evidence type="ECO:0000256" key="1">
    <source>
        <dbReference type="ARBA" id="ARBA00023015"/>
    </source>
</evidence>
<dbReference type="PANTHER" id="PTHR43537:SF49">
    <property type="entry name" value="TRANSCRIPTIONAL REGULATORY PROTEIN"/>
    <property type="match status" value="1"/>
</dbReference>
<dbReference type="EMBL" id="JAHVJA010000007">
    <property type="protein sequence ID" value="MBY6140835.1"/>
    <property type="molecule type" value="Genomic_DNA"/>
</dbReference>
<keyword evidence="2" id="KW-0238">DNA-binding</keyword>
<keyword evidence="3" id="KW-0804">Transcription</keyword>
<dbReference type="InterPro" id="IPR008920">
    <property type="entry name" value="TF_FadR/GntR_C"/>
</dbReference>
<dbReference type="InterPro" id="IPR000524">
    <property type="entry name" value="Tscrpt_reg_HTH_GntR"/>
</dbReference>
<dbReference type="PANTHER" id="PTHR43537">
    <property type="entry name" value="TRANSCRIPTIONAL REGULATOR, GNTR FAMILY"/>
    <property type="match status" value="1"/>
</dbReference>
<name>A0ABS7NI10_9RHOB</name>
<accession>A0ABS7NI10</accession>
<dbReference type="Proteomes" id="UP000766629">
    <property type="component" value="Unassembled WGS sequence"/>
</dbReference>
<reference evidence="5 6" key="1">
    <citation type="submission" date="2021-06" db="EMBL/GenBank/DDBJ databases">
        <title>50 bacteria genomes isolated from Dapeng, Shenzhen, China.</title>
        <authorList>
            <person name="Zheng W."/>
            <person name="Yu S."/>
            <person name="Huang Y."/>
        </authorList>
    </citation>
    <scope>NUCLEOTIDE SEQUENCE [LARGE SCALE GENOMIC DNA]</scope>
    <source>
        <strain evidence="5 6">DP1N14-2</strain>
    </source>
</reference>
<dbReference type="PROSITE" id="PS50949">
    <property type="entry name" value="HTH_GNTR"/>
    <property type="match status" value="1"/>
</dbReference>
<protein>
    <submittedName>
        <fullName evidence="5">GntR family transcriptional regulator</fullName>
    </submittedName>
</protein>
<evidence type="ECO:0000313" key="5">
    <source>
        <dbReference type="EMBL" id="MBY6140835.1"/>
    </source>
</evidence>
<dbReference type="InterPro" id="IPR036390">
    <property type="entry name" value="WH_DNA-bd_sf"/>
</dbReference>